<evidence type="ECO:0000313" key="3">
    <source>
        <dbReference type="EMBL" id="KAJ1079652.1"/>
    </source>
</evidence>
<comment type="caution">
    <text evidence="3">The sequence shown here is derived from an EMBL/GenBank/DDBJ whole genome shotgun (WGS) entry which is preliminary data.</text>
</comment>
<feature type="region of interest" description="Disordered" evidence="2">
    <location>
        <begin position="1"/>
        <end position="65"/>
    </location>
</feature>
<sequence>MAPETMGSTIPMHKGSAFTKHLEENCGGGDGSLVDREQGAGSFFEADLSVDSKSEDTPPTESIEGEDPLLTMIQIYLDVHGKMVVASNTLQEQKKENNIFKEKNTTLKQKIVKKEANNKKVKQKLNELRAENEKIKAEVSLYVLLYVENATDRLRGSYIY</sequence>
<evidence type="ECO:0000256" key="1">
    <source>
        <dbReference type="SAM" id="Coils"/>
    </source>
</evidence>
<proteinExistence type="predicted"/>
<dbReference type="Proteomes" id="UP001066276">
    <property type="component" value="Unassembled WGS sequence"/>
</dbReference>
<protein>
    <submittedName>
        <fullName evidence="3">Uncharacterized protein</fullName>
    </submittedName>
</protein>
<reference evidence="3 4" key="1">
    <citation type="journal article" date="2022" name="bioRxiv">
        <title>Sequencing and chromosome-scale assembly of the giantPleurodeles waltlgenome.</title>
        <authorList>
            <person name="Brown T."/>
            <person name="Elewa A."/>
            <person name="Iarovenko S."/>
            <person name="Subramanian E."/>
            <person name="Araus A.J."/>
            <person name="Petzold A."/>
            <person name="Susuki M."/>
            <person name="Suzuki K.-i.T."/>
            <person name="Hayashi T."/>
            <person name="Toyoda A."/>
            <person name="Oliveira C."/>
            <person name="Osipova E."/>
            <person name="Leigh N.D."/>
            <person name="Simon A."/>
            <person name="Yun M.H."/>
        </authorList>
    </citation>
    <scope>NUCLEOTIDE SEQUENCE [LARGE SCALE GENOMIC DNA]</scope>
    <source>
        <strain evidence="3">20211129_DDA</strain>
        <tissue evidence="3">Liver</tissue>
    </source>
</reference>
<dbReference type="EMBL" id="JANPWB010000039">
    <property type="protein sequence ID" value="KAJ1079652.1"/>
    <property type="molecule type" value="Genomic_DNA"/>
</dbReference>
<evidence type="ECO:0000256" key="2">
    <source>
        <dbReference type="SAM" id="MobiDB-lite"/>
    </source>
</evidence>
<evidence type="ECO:0000313" key="4">
    <source>
        <dbReference type="Proteomes" id="UP001066276"/>
    </source>
</evidence>
<accession>A0AAV7KNY4</accession>
<organism evidence="3 4">
    <name type="scientific">Pleurodeles waltl</name>
    <name type="common">Iberian ribbed newt</name>
    <dbReference type="NCBI Taxonomy" id="8319"/>
    <lineage>
        <taxon>Eukaryota</taxon>
        <taxon>Metazoa</taxon>
        <taxon>Chordata</taxon>
        <taxon>Craniata</taxon>
        <taxon>Vertebrata</taxon>
        <taxon>Euteleostomi</taxon>
        <taxon>Amphibia</taxon>
        <taxon>Batrachia</taxon>
        <taxon>Caudata</taxon>
        <taxon>Salamandroidea</taxon>
        <taxon>Salamandridae</taxon>
        <taxon>Pleurodelinae</taxon>
        <taxon>Pleurodeles</taxon>
    </lineage>
</organism>
<gene>
    <name evidence="3" type="ORF">NDU88_000108</name>
</gene>
<feature type="coiled-coil region" evidence="1">
    <location>
        <begin position="90"/>
        <end position="138"/>
    </location>
</feature>
<keyword evidence="4" id="KW-1185">Reference proteome</keyword>
<dbReference type="AlphaFoldDB" id="A0AAV7KNY4"/>
<name>A0AAV7KNY4_PLEWA</name>
<keyword evidence="1" id="KW-0175">Coiled coil</keyword>